<protein>
    <submittedName>
        <fullName evidence="4">Endonuclease</fullName>
    </submittedName>
</protein>
<feature type="transmembrane region" description="Helical" evidence="2">
    <location>
        <begin position="39"/>
        <end position="58"/>
    </location>
</feature>
<feature type="transmembrane region" description="Helical" evidence="2">
    <location>
        <begin position="6"/>
        <end position="27"/>
    </location>
</feature>
<feature type="region of interest" description="Disordered" evidence="1">
    <location>
        <begin position="336"/>
        <end position="355"/>
    </location>
</feature>
<keyword evidence="4" id="KW-0255">Endonuclease</keyword>
<evidence type="ECO:0000256" key="1">
    <source>
        <dbReference type="SAM" id="MobiDB-lite"/>
    </source>
</evidence>
<dbReference type="Proteomes" id="UP000193303">
    <property type="component" value="Unassembled WGS sequence"/>
</dbReference>
<comment type="caution">
    <text evidence="4">The sequence shown here is derived from an EMBL/GenBank/DDBJ whole genome shotgun (WGS) entry which is preliminary data.</text>
</comment>
<sequence>MSAFDLTDWLLFALLLLPILATLLPLINHSHWTFRIFDFPRPQIAAVSLLCVVLNILWQQHEHPLFIAFEILNLACFAYQLKEIAAYTRLSKPEVLQYKGDDNDRTISLITGNVLTHNRRADLLLNQVRQYQPDVVLTLESDDWWEQQLAPLEHELDYTYTVKIPLDNLYGMHLYSRLPLQNVEIRHWVAEDIPSIAAELQLRSGEWIRIYCLHPMPPSPTEADTSTDRDAELLLVGKEIEKNNHSVLVFGDLNDVAWSRTSRLFQQISGLLDPRKGRGMYSTFHAGYPLLRWPLDHIFHSSDFMMSRIEVLPAIGSDHFPVYGKFQFAPAAEAVQEKEAADSEEKQEAREKIAEAEPIKEVVAEKYTENGKQQNTKQT</sequence>
<evidence type="ECO:0000256" key="2">
    <source>
        <dbReference type="SAM" id="Phobius"/>
    </source>
</evidence>
<organism evidence="4 5">
    <name type="scientific">Neisseria dumasiana</name>
    <dbReference type="NCBI Taxonomy" id="1931275"/>
    <lineage>
        <taxon>Bacteria</taxon>
        <taxon>Pseudomonadati</taxon>
        <taxon>Pseudomonadota</taxon>
        <taxon>Betaproteobacteria</taxon>
        <taxon>Neisseriales</taxon>
        <taxon>Neisseriaceae</taxon>
        <taxon>Neisseria</taxon>
    </lineage>
</organism>
<evidence type="ECO:0000313" key="5">
    <source>
        <dbReference type="Proteomes" id="UP000193303"/>
    </source>
</evidence>
<name>A0A1X3DG95_9NEIS</name>
<dbReference type="InterPro" id="IPR005135">
    <property type="entry name" value="Endo/exonuclease/phosphatase"/>
</dbReference>
<keyword evidence="2" id="KW-0472">Membrane</keyword>
<evidence type="ECO:0000259" key="3">
    <source>
        <dbReference type="Pfam" id="PF03372"/>
    </source>
</evidence>
<dbReference type="SUPFAM" id="SSF56219">
    <property type="entry name" value="DNase I-like"/>
    <property type="match status" value="1"/>
</dbReference>
<reference evidence="5" key="1">
    <citation type="submission" date="2017-01" db="EMBL/GenBank/DDBJ databases">
        <authorList>
            <person name="Mah S.A."/>
            <person name="Swanson W.J."/>
            <person name="Moy G.W."/>
            <person name="Vacquier V.D."/>
        </authorList>
    </citation>
    <scope>NUCLEOTIDE SEQUENCE [LARGE SCALE GENOMIC DNA]</scope>
    <source>
        <strain evidence="5">124861</strain>
    </source>
</reference>
<dbReference type="OrthoDB" id="9796594at2"/>
<dbReference type="AlphaFoldDB" id="A0A1X3DG95"/>
<evidence type="ECO:0000313" key="4">
    <source>
        <dbReference type="EMBL" id="OSI18943.1"/>
    </source>
</evidence>
<dbReference type="Pfam" id="PF03372">
    <property type="entry name" value="Exo_endo_phos"/>
    <property type="match status" value="1"/>
</dbReference>
<dbReference type="EMBL" id="MTAB01000023">
    <property type="protein sequence ID" value="OSI18943.1"/>
    <property type="molecule type" value="Genomic_DNA"/>
</dbReference>
<keyword evidence="4" id="KW-0540">Nuclease</keyword>
<keyword evidence="2" id="KW-0812">Transmembrane</keyword>
<dbReference type="GO" id="GO:0004519">
    <property type="term" value="F:endonuclease activity"/>
    <property type="evidence" value="ECO:0007669"/>
    <property type="project" value="UniProtKB-KW"/>
</dbReference>
<gene>
    <name evidence="4" type="ORF">BV912_09325</name>
</gene>
<accession>A0A1X3DG95</accession>
<dbReference type="STRING" id="1931275.BV914_04385"/>
<dbReference type="Gene3D" id="3.60.10.10">
    <property type="entry name" value="Endonuclease/exonuclease/phosphatase"/>
    <property type="match status" value="1"/>
</dbReference>
<dbReference type="InterPro" id="IPR036691">
    <property type="entry name" value="Endo/exonu/phosph_ase_sf"/>
</dbReference>
<proteinExistence type="predicted"/>
<keyword evidence="2" id="KW-1133">Transmembrane helix</keyword>
<dbReference type="RefSeq" id="WP_085360061.1">
    <property type="nucleotide sequence ID" value="NZ_MTAB01000023.1"/>
</dbReference>
<feature type="domain" description="Endonuclease/exonuclease/phosphatase" evidence="3">
    <location>
        <begin position="113"/>
        <end position="319"/>
    </location>
</feature>
<keyword evidence="4" id="KW-0378">Hydrolase</keyword>